<dbReference type="EMBL" id="ML014135">
    <property type="protein sequence ID" value="RKP02799.1"/>
    <property type="molecule type" value="Genomic_DNA"/>
</dbReference>
<accession>A0A4V1IV47</accession>
<feature type="region of interest" description="Disordered" evidence="2">
    <location>
        <begin position="201"/>
        <end position="228"/>
    </location>
</feature>
<feature type="coiled-coil region" evidence="1">
    <location>
        <begin position="87"/>
        <end position="114"/>
    </location>
</feature>
<feature type="coiled-coil region" evidence="1">
    <location>
        <begin position="164"/>
        <end position="198"/>
    </location>
</feature>
<feature type="compositionally biased region" description="Acidic residues" evidence="2">
    <location>
        <begin position="349"/>
        <end position="358"/>
    </location>
</feature>
<feature type="compositionally biased region" description="Polar residues" evidence="2">
    <location>
        <begin position="333"/>
        <end position="343"/>
    </location>
</feature>
<organism evidence="3 4">
    <name type="scientific">Caulochytrium protostelioides</name>
    <dbReference type="NCBI Taxonomy" id="1555241"/>
    <lineage>
        <taxon>Eukaryota</taxon>
        <taxon>Fungi</taxon>
        <taxon>Fungi incertae sedis</taxon>
        <taxon>Chytridiomycota</taxon>
        <taxon>Chytridiomycota incertae sedis</taxon>
        <taxon>Chytridiomycetes</taxon>
        <taxon>Caulochytriales</taxon>
        <taxon>Caulochytriaceae</taxon>
        <taxon>Caulochytrium</taxon>
    </lineage>
</organism>
<keyword evidence="1" id="KW-0175">Coiled coil</keyword>
<evidence type="ECO:0000256" key="2">
    <source>
        <dbReference type="SAM" id="MobiDB-lite"/>
    </source>
</evidence>
<feature type="region of interest" description="Disordered" evidence="2">
    <location>
        <begin position="312"/>
        <end position="381"/>
    </location>
</feature>
<reference evidence="4" key="1">
    <citation type="journal article" date="2018" name="Nat. Microbiol.">
        <title>Leveraging single-cell genomics to expand the fungal tree of life.</title>
        <authorList>
            <person name="Ahrendt S.R."/>
            <person name="Quandt C.A."/>
            <person name="Ciobanu D."/>
            <person name="Clum A."/>
            <person name="Salamov A."/>
            <person name="Andreopoulos B."/>
            <person name="Cheng J.F."/>
            <person name="Woyke T."/>
            <person name="Pelin A."/>
            <person name="Henrissat B."/>
            <person name="Reynolds N.K."/>
            <person name="Benny G.L."/>
            <person name="Smith M.E."/>
            <person name="James T.Y."/>
            <person name="Grigoriev I.V."/>
        </authorList>
    </citation>
    <scope>NUCLEOTIDE SEQUENCE [LARGE SCALE GENOMIC DNA]</scope>
    <source>
        <strain evidence="4">ATCC 52028</strain>
    </source>
</reference>
<evidence type="ECO:0000313" key="4">
    <source>
        <dbReference type="Proteomes" id="UP000274922"/>
    </source>
</evidence>
<feature type="compositionally biased region" description="Low complexity" evidence="2">
    <location>
        <begin position="312"/>
        <end position="324"/>
    </location>
</feature>
<feature type="region of interest" description="Disordered" evidence="2">
    <location>
        <begin position="1"/>
        <end position="70"/>
    </location>
</feature>
<feature type="compositionally biased region" description="Low complexity" evidence="2">
    <location>
        <begin position="11"/>
        <end position="38"/>
    </location>
</feature>
<feature type="region of interest" description="Disordered" evidence="2">
    <location>
        <begin position="583"/>
        <end position="613"/>
    </location>
</feature>
<name>A0A4V1IV47_9FUNG</name>
<keyword evidence="4" id="KW-1185">Reference proteome</keyword>
<proteinExistence type="predicted"/>
<feature type="compositionally biased region" description="Basic and acidic residues" evidence="2">
    <location>
        <begin position="43"/>
        <end position="54"/>
    </location>
</feature>
<dbReference type="Proteomes" id="UP000274922">
    <property type="component" value="Unassembled WGS sequence"/>
</dbReference>
<feature type="compositionally biased region" description="Low complexity" evidence="2">
    <location>
        <begin position="58"/>
        <end position="70"/>
    </location>
</feature>
<protein>
    <submittedName>
        <fullName evidence="3">Uncharacterized protein</fullName>
    </submittedName>
</protein>
<evidence type="ECO:0000256" key="1">
    <source>
        <dbReference type="SAM" id="Coils"/>
    </source>
</evidence>
<gene>
    <name evidence="3" type="ORF">CXG81DRAFT_24586</name>
</gene>
<evidence type="ECO:0000313" key="3">
    <source>
        <dbReference type="EMBL" id="RKP02799.1"/>
    </source>
</evidence>
<sequence length="627" mass="63028">MSQTTLHRSTLPPRRSNALPALRAAPARGADAPSGAGSKRASTLRDSRELRDSRGSLGRAPSAAGGRQARRGAGLNAAAWDAADPVALLTNDTVQRLRQRLDALKHENTALAAEVKTLRVVTGRQERALTRDARAHEALPDVMQGLGAELRALRIEKRRHLASIMQLQVDLRVALEQKARAELRAEELARRVAELTTAPAPADDARGLAPSTAAAAKPRLKSAMKPGTAARAHAAAEAAAAAAAEAAEAASSAGAGARGPQRVPPIAARARTPSTSRIPAPVGARSPARRLETLADPVAAAPTPAAAAAPAAVSAAASPTPSRRALSRADSPRPSTAARSEATSRGPYEDEEDAEDEAASARSDADVASGRSVRSAAPSVEAPPLWPASVLRAPSQNQLAADFTSAAPAAAATRHMPLSSGPFALSLGAAAATDLAPAVRADLSGVSRPVAADPLAAPPARPHHALSPFANLMGSAAPTAPADLPAAVVPAANADATWSRSVSPRPPVTDAGQALPFPAAAASAAPAAPTTTVPTAAMTPAPVPAFLASPAPGPSFSAAPTATAPAAGPSWLTSHFAKTAPRSGLTSTTALDDPFLSTGADTPPPAALAPPAAASAFAMSSTPSWLK</sequence>
<dbReference type="AlphaFoldDB" id="A0A4V1IV47"/>
<feature type="region of interest" description="Disordered" evidence="2">
    <location>
        <begin position="252"/>
        <end position="288"/>
    </location>
</feature>